<dbReference type="InterPro" id="IPR035911">
    <property type="entry name" value="MurE/MurF_N"/>
</dbReference>
<dbReference type="Gene3D" id="3.40.1390.10">
    <property type="entry name" value="MurE/MurF, N-terminal domain"/>
    <property type="match status" value="1"/>
</dbReference>
<dbReference type="Proteomes" id="UP001447842">
    <property type="component" value="Chromosome"/>
</dbReference>
<proteinExistence type="predicted"/>
<dbReference type="SUPFAM" id="SSF63418">
    <property type="entry name" value="MurE/MurF N-terminal domain"/>
    <property type="match status" value="1"/>
</dbReference>
<dbReference type="EMBL" id="CP147920">
    <property type="protein sequence ID" value="XAU13892.1"/>
    <property type="molecule type" value="Genomic_DNA"/>
</dbReference>
<accession>A0ABZ3H5S0</accession>
<name>A0ABZ3H5S0_9BACT</name>
<gene>
    <name evidence="1" type="ORF">WCY31_06435</name>
</gene>
<evidence type="ECO:0000313" key="2">
    <source>
        <dbReference type="Proteomes" id="UP001447842"/>
    </source>
</evidence>
<dbReference type="RefSeq" id="WP_345971705.1">
    <property type="nucleotide sequence ID" value="NZ_CP147920.1"/>
</dbReference>
<keyword evidence="2" id="KW-1185">Reference proteome</keyword>
<protein>
    <submittedName>
        <fullName evidence="1">Uncharacterized protein</fullName>
    </submittedName>
</protein>
<sequence>MRLQNLLSLTGAEMMSDPAVTLVDAVVLEAHKVRRGDLFIAFDKADIPQAVANGAYAVLYEEACTVTDPEIAWLKVDSVEFTLLRLLRFRMLEKSLHVYGCDQVTLAVAAQMLKDPRCFVWQGTIRSNFYDLWELPEASWVFVPEHKRCEDLFVQVLPLPKTGNVPIDIAEQTLFETSFVLDDVYYERMQLSPFFLPYLGHLYQFAKSHGLTFTVGGMQGSAHFVPVFVGDDLRPKTFGQGGKVLIFEPDLSLLLQEMDFIRSEAKWAKIIYLMPKSSAEASEHHDAFLLYENQEDIMQLLKTVPYHFALIGGQDRRLLDTVHYKAETPTLF</sequence>
<evidence type="ECO:0000313" key="1">
    <source>
        <dbReference type="EMBL" id="XAU13892.1"/>
    </source>
</evidence>
<reference evidence="1 2" key="1">
    <citation type="submission" date="2024-03" db="EMBL/GenBank/DDBJ databases">
        <title>Sulfurimonas sp. HSL3-1.</title>
        <authorList>
            <person name="Wang S."/>
        </authorList>
    </citation>
    <scope>NUCLEOTIDE SEQUENCE [LARGE SCALE GENOMIC DNA]</scope>
    <source>
        <strain evidence="1 2">HSL3-1</strain>
    </source>
</reference>
<organism evidence="1 2">
    <name type="scientific">Sulfurimonas diazotrophicus</name>
    <dbReference type="NCBI Taxonomy" id="3131939"/>
    <lineage>
        <taxon>Bacteria</taxon>
        <taxon>Pseudomonadati</taxon>
        <taxon>Campylobacterota</taxon>
        <taxon>Epsilonproteobacteria</taxon>
        <taxon>Campylobacterales</taxon>
        <taxon>Sulfurimonadaceae</taxon>
        <taxon>Sulfurimonas</taxon>
    </lineage>
</organism>